<feature type="transmembrane region" description="Helical" evidence="1">
    <location>
        <begin position="243"/>
        <end position="266"/>
    </location>
</feature>
<keyword evidence="1" id="KW-0472">Membrane</keyword>
<dbReference type="STRING" id="1423792.FD09_GL000606"/>
<dbReference type="PATRIC" id="fig|1423792.3.peg.618"/>
<keyword evidence="3" id="KW-1185">Reference proteome</keyword>
<keyword evidence="1" id="KW-0812">Transmembrane</keyword>
<dbReference type="Proteomes" id="UP000051330">
    <property type="component" value="Unassembled WGS sequence"/>
</dbReference>
<feature type="transmembrane region" description="Helical" evidence="1">
    <location>
        <begin position="296"/>
        <end position="319"/>
    </location>
</feature>
<accession>A0A0R1N4D5</accession>
<feature type="transmembrane region" description="Helical" evidence="1">
    <location>
        <begin position="186"/>
        <end position="209"/>
    </location>
</feature>
<comment type="caution">
    <text evidence="2">The sequence shown here is derived from an EMBL/GenBank/DDBJ whole genome shotgun (WGS) entry which is preliminary data.</text>
</comment>
<organism evidence="2 3">
    <name type="scientific">Schleiferilactobacillus perolens DSM 12744</name>
    <dbReference type="NCBI Taxonomy" id="1423792"/>
    <lineage>
        <taxon>Bacteria</taxon>
        <taxon>Bacillati</taxon>
        <taxon>Bacillota</taxon>
        <taxon>Bacilli</taxon>
        <taxon>Lactobacillales</taxon>
        <taxon>Lactobacillaceae</taxon>
        <taxon>Schleiferilactobacillus</taxon>
    </lineage>
</organism>
<protein>
    <submittedName>
        <fullName evidence="2">Uncharacterized protein</fullName>
    </submittedName>
</protein>
<dbReference type="RefSeq" id="WP_057821378.1">
    <property type="nucleotide sequence ID" value="NZ_AZEC01000011.1"/>
</dbReference>
<reference evidence="2 3" key="1">
    <citation type="journal article" date="2015" name="Genome Announc.">
        <title>Expanding the biotechnology potential of lactobacilli through comparative genomics of 213 strains and associated genera.</title>
        <authorList>
            <person name="Sun Z."/>
            <person name="Harris H.M."/>
            <person name="McCann A."/>
            <person name="Guo C."/>
            <person name="Argimon S."/>
            <person name="Zhang W."/>
            <person name="Yang X."/>
            <person name="Jeffery I.B."/>
            <person name="Cooney J.C."/>
            <person name="Kagawa T.F."/>
            <person name="Liu W."/>
            <person name="Song Y."/>
            <person name="Salvetti E."/>
            <person name="Wrobel A."/>
            <person name="Rasinkangas P."/>
            <person name="Parkhill J."/>
            <person name="Rea M.C."/>
            <person name="O'Sullivan O."/>
            <person name="Ritari J."/>
            <person name="Douillard F.P."/>
            <person name="Paul Ross R."/>
            <person name="Yang R."/>
            <person name="Briner A.E."/>
            <person name="Felis G.E."/>
            <person name="de Vos W.M."/>
            <person name="Barrangou R."/>
            <person name="Klaenhammer T.R."/>
            <person name="Caufield P.W."/>
            <person name="Cui Y."/>
            <person name="Zhang H."/>
            <person name="O'Toole P.W."/>
        </authorList>
    </citation>
    <scope>NUCLEOTIDE SEQUENCE [LARGE SCALE GENOMIC DNA]</scope>
    <source>
        <strain evidence="2 3">DSM 12744</strain>
    </source>
</reference>
<proteinExistence type="predicted"/>
<feature type="transmembrane region" description="Helical" evidence="1">
    <location>
        <begin position="377"/>
        <end position="398"/>
    </location>
</feature>
<feature type="transmembrane region" description="Helical" evidence="1">
    <location>
        <begin position="326"/>
        <end position="347"/>
    </location>
</feature>
<gene>
    <name evidence="2" type="ORF">FD09_GL000606</name>
</gene>
<evidence type="ECO:0000313" key="2">
    <source>
        <dbReference type="EMBL" id="KRL11683.1"/>
    </source>
</evidence>
<evidence type="ECO:0000313" key="3">
    <source>
        <dbReference type="Proteomes" id="UP000051330"/>
    </source>
</evidence>
<keyword evidence="1" id="KW-1133">Transmembrane helix</keyword>
<sequence>MRATYWRFELKKRRRVWPVGLIIIFCGLLLIGGFFWQMHAQQTYLAQYTAKVRAHVAQTNRLVKAHPELAKTLSGFDTNELKRLKDPAAYQRWFYRVVQVKVKGNQRPGELLNSSRVVFDIRSNGSSLTTSVGWTYQEYHYLNQQHIASMFPDTLLLSKEEVDRADPTMAASLQTDNRRYYLHGWYYVWFLIQQNAVIILMLIACLITGRQMAKELVNKRAHSDWLSLQGVSTGRQMLTQGGVIAYTFIQVIFGPLAIALVAAGLLRGFGDLRYHVLAFRNTGFGIGSVMMPLSQYLLESIILALLLIIFMTVLNLLLATWFKNSWIVTILSWLVVLLSLIAPPMVWSPLTYFHLDGVVTGSIGQSLNDPQFTFQQGILTLLVWSVFCLGLLMLSQCLQKLNLPGKMNSLNPAKELQK</sequence>
<dbReference type="EMBL" id="AZEC01000011">
    <property type="protein sequence ID" value="KRL11683.1"/>
    <property type="molecule type" value="Genomic_DNA"/>
</dbReference>
<name>A0A0R1N4D5_9LACO</name>
<feature type="transmembrane region" description="Helical" evidence="1">
    <location>
        <begin position="16"/>
        <end position="36"/>
    </location>
</feature>
<dbReference type="OrthoDB" id="2331237at2"/>
<dbReference type="AlphaFoldDB" id="A0A0R1N4D5"/>
<evidence type="ECO:0000256" key="1">
    <source>
        <dbReference type="SAM" id="Phobius"/>
    </source>
</evidence>